<dbReference type="SUPFAM" id="SSF50978">
    <property type="entry name" value="WD40 repeat-like"/>
    <property type="match status" value="1"/>
</dbReference>
<feature type="region of interest" description="Disordered" evidence="2">
    <location>
        <begin position="1"/>
        <end position="33"/>
    </location>
</feature>
<dbReference type="Pfam" id="PF00400">
    <property type="entry name" value="WD40"/>
    <property type="match status" value="5"/>
</dbReference>
<dbReference type="InterPro" id="IPR036322">
    <property type="entry name" value="WD40_repeat_dom_sf"/>
</dbReference>
<evidence type="ECO:0000313" key="3">
    <source>
        <dbReference type="EMBL" id="KAG2425914.1"/>
    </source>
</evidence>
<keyword evidence="1" id="KW-0853">WD repeat</keyword>
<dbReference type="InterPro" id="IPR001680">
    <property type="entry name" value="WD40_rpt"/>
</dbReference>
<evidence type="ECO:0000256" key="1">
    <source>
        <dbReference type="PROSITE-ProRule" id="PRU00221"/>
    </source>
</evidence>
<feature type="region of interest" description="Disordered" evidence="2">
    <location>
        <begin position="120"/>
        <end position="139"/>
    </location>
</feature>
<dbReference type="EMBL" id="JAEHOD010000111">
    <property type="protein sequence ID" value="KAG2425914.1"/>
    <property type="molecule type" value="Genomic_DNA"/>
</dbReference>
<dbReference type="AlphaFoldDB" id="A0A835SPJ7"/>
<gene>
    <name evidence="3" type="ORF">HYH02_014913</name>
</gene>
<reference evidence="3" key="1">
    <citation type="journal article" date="2020" name="bioRxiv">
        <title>Comparative genomics of Chlamydomonas.</title>
        <authorList>
            <person name="Craig R.J."/>
            <person name="Hasan A.R."/>
            <person name="Ness R.W."/>
            <person name="Keightley P.D."/>
        </authorList>
    </citation>
    <scope>NUCLEOTIDE SEQUENCE</scope>
    <source>
        <strain evidence="3">CCAP 11/173</strain>
    </source>
</reference>
<protein>
    <submittedName>
        <fullName evidence="3">Uncharacterized protein</fullName>
    </submittedName>
</protein>
<dbReference type="PANTHER" id="PTHR13211:SF0">
    <property type="entry name" value="TELOMERASE CAJAL BODY PROTEIN 1"/>
    <property type="match status" value="1"/>
</dbReference>
<sequence length="425" mass="45218">MEVEEHYEEGGQPVEAGAGPGEQTEAHAQDTAVGDGATAAGWYTTFVFPCQPQPIYRATQEYANNSASCPNSNFLKGVKWSPDGACLLTASDDNWLRLYDLPQDVATAPVLQYPDLLPPEEQQGQQEQGQAAGGGGGTCSGSGAAADNLVPALRMHAGETVYDYCWYSRMSALDPVSCCLASTARGHPIQLWDACSGEPRASYRGYNDADEPTAAYSLAFSPDGGRLLGGYNRSIYVFDVTRPGRDYKRIVTHKRKNPESITGIVSCLAWSPGGDVFAAGTYTGGLGVYDGRTYELLLLLSGTKGGLTQLLFSADGNYLYTGARQDPHMLCWDVRHTYAALYSMERPTGHTNQRVQFDIEPAGRHLVTGGCDGCVLAYDLSSGQQVDRAQVAGDTVNGVGLHPTLGLMATASAISTLGQAGVLAK</sequence>
<feature type="compositionally biased region" description="Low complexity" evidence="2">
    <location>
        <begin position="120"/>
        <end position="130"/>
    </location>
</feature>
<dbReference type="OrthoDB" id="239865at2759"/>
<dbReference type="SMART" id="SM00320">
    <property type="entry name" value="WD40"/>
    <property type="match status" value="5"/>
</dbReference>
<keyword evidence="4" id="KW-1185">Reference proteome</keyword>
<feature type="repeat" description="WD" evidence="1">
    <location>
        <begin position="347"/>
        <end position="388"/>
    </location>
</feature>
<name>A0A835SPJ7_9CHLO</name>
<dbReference type="Gene3D" id="2.130.10.10">
    <property type="entry name" value="YVTN repeat-like/Quinoprotein amine dehydrogenase"/>
    <property type="match status" value="2"/>
</dbReference>
<proteinExistence type="predicted"/>
<evidence type="ECO:0000256" key="2">
    <source>
        <dbReference type="SAM" id="MobiDB-lite"/>
    </source>
</evidence>
<dbReference type="PANTHER" id="PTHR13211">
    <property type="entry name" value="TELOMERASE CAJAL BODY PROTEIN 1"/>
    <property type="match status" value="1"/>
</dbReference>
<dbReference type="PROSITE" id="PS50082">
    <property type="entry name" value="WD_REPEATS_2"/>
    <property type="match status" value="1"/>
</dbReference>
<dbReference type="Proteomes" id="UP000613740">
    <property type="component" value="Unassembled WGS sequence"/>
</dbReference>
<organism evidence="3 4">
    <name type="scientific">Chlamydomonas schloesseri</name>
    <dbReference type="NCBI Taxonomy" id="2026947"/>
    <lineage>
        <taxon>Eukaryota</taxon>
        <taxon>Viridiplantae</taxon>
        <taxon>Chlorophyta</taxon>
        <taxon>core chlorophytes</taxon>
        <taxon>Chlorophyceae</taxon>
        <taxon>CS clade</taxon>
        <taxon>Chlamydomonadales</taxon>
        <taxon>Chlamydomonadaceae</taxon>
        <taxon>Chlamydomonas</taxon>
    </lineage>
</organism>
<evidence type="ECO:0000313" key="4">
    <source>
        <dbReference type="Proteomes" id="UP000613740"/>
    </source>
</evidence>
<dbReference type="InterPro" id="IPR015943">
    <property type="entry name" value="WD40/YVTN_repeat-like_dom_sf"/>
</dbReference>
<accession>A0A835SPJ7</accession>
<dbReference type="InterPro" id="IPR051150">
    <property type="entry name" value="SWT21/TCAB1_mRNA_Telomere"/>
</dbReference>
<comment type="caution">
    <text evidence="3">The sequence shown here is derived from an EMBL/GenBank/DDBJ whole genome shotgun (WGS) entry which is preliminary data.</text>
</comment>